<evidence type="ECO:0000259" key="6">
    <source>
        <dbReference type="PROSITE" id="PS00624"/>
    </source>
</evidence>
<dbReference type="AlphaFoldDB" id="A0A7R8V0V7"/>
<reference evidence="7 8" key="1">
    <citation type="submission" date="2020-11" db="EMBL/GenBank/DDBJ databases">
        <authorList>
            <person name="Wallbank WR R."/>
            <person name="Pardo Diaz C."/>
            <person name="Kozak K."/>
            <person name="Martin S."/>
            <person name="Jiggins C."/>
            <person name="Moest M."/>
            <person name="Warren A I."/>
            <person name="Generalovic N T."/>
            <person name="Byers J.R.P. K."/>
            <person name="Montejo-Kovacevich G."/>
            <person name="Yen C E."/>
        </authorList>
    </citation>
    <scope>NUCLEOTIDE SEQUENCE [LARGE SCALE GENOMIC DNA]</scope>
</reference>
<dbReference type="PROSITE" id="PS00624">
    <property type="entry name" value="GMC_OXRED_2"/>
    <property type="match status" value="1"/>
</dbReference>
<dbReference type="PANTHER" id="PTHR11552:SF147">
    <property type="entry name" value="CHOLINE DEHYDROGENASE, MITOCHONDRIAL"/>
    <property type="match status" value="1"/>
</dbReference>
<dbReference type="Gene3D" id="3.30.560.10">
    <property type="entry name" value="Glucose Oxidase, domain 3"/>
    <property type="match status" value="1"/>
</dbReference>
<gene>
    <name evidence="7" type="ORF">HERILL_LOCUS12580</name>
</gene>
<proteinExistence type="inferred from homology"/>
<keyword evidence="4 5" id="KW-0274">FAD</keyword>
<dbReference type="Gene3D" id="3.50.50.60">
    <property type="entry name" value="FAD/NAD(P)-binding domain"/>
    <property type="match status" value="1"/>
</dbReference>
<dbReference type="SUPFAM" id="SSF54373">
    <property type="entry name" value="FAD-linked reductases, C-terminal domain"/>
    <property type="match status" value="1"/>
</dbReference>
<dbReference type="InterPro" id="IPR000172">
    <property type="entry name" value="GMC_OxRdtase_N"/>
</dbReference>
<comment type="cofactor">
    <cofactor evidence="1 5">
        <name>FAD</name>
        <dbReference type="ChEBI" id="CHEBI:57692"/>
    </cofactor>
</comment>
<dbReference type="EMBL" id="LR899013">
    <property type="protein sequence ID" value="CAD7090071.1"/>
    <property type="molecule type" value="Genomic_DNA"/>
</dbReference>
<name>A0A7R8V0V7_HERIL</name>
<dbReference type="PIRSF" id="PIRSF000137">
    <property type="entry name" value="Alcohol_oxidase"/>
    <property type="match status" value="1"/>
</dbReference>
<dbReference type="GO" id="GO:0050660">
    <property type="term" value="F:flavin adenine dinucleotide binding"/>
    <property type="evidence" value="ECO:0007669"/>
    <property type="project" value="InterPro"/>
</dbReference>
<dbReference type="InterPro" id="IPR007867">
    <property type="entry name" value="GMC_OxRtase_C"/>
</dbReference>
<dbReference type="InterPro" id="IPR036188">
    <property type="entry name" value="FAD/NAD-bd_sf"/>
</dbReference>
<accession>A0A7R8V0V7</accession>
<organism evidence="7 8">
    <name type="scientific">Hermetia illucens</name>
    <name type="common">Black soldier fly</name>
    <dbReference type="NCBI Taxonomy" id="343691"/>
    <lineage>
        <taxon>Eukaryota</taxon>
        <taxon>Metazoa</taxon>
        <taxon>Ecdysozoa</taxon>
        <taxon>Arthropoda</taxon>
        <taxon>Hexapoda</taxon>
        <taxon>Insecta</taxon>
        <taxon>Pterygota</taxon>
        <taxon>Neoptera</taxon>
        <taxon>Endopterygota</taxon>
        <taxon>Diptera</taxon>
        <taxon>Brachycera</taxon>
        <taxon>Stratiomyomorpha</taxon>
        <taxon>Stratiomyidae</taxon>
        <taxon>Hermetiinae</taxon>
        <taxon>Hermetia</taxon>
    </lineage>
</organism>
<feature type="binding site" evidence="5">
    <location>
        <position position="137"/>
    </location>
    <ligand>
        <name>FAD</name>
        <dbReference type="ChEBI" id="CHEBI:57692"/>
    </ligand>
</feature>
<evidence type="ECO:0000313" key="7">
    <source>
        <dbReference type="EMBL" id="CAD7090071.1"/>
    </source>
</evidence>
<dbReference type="Pfam" id="PF00732">
    <property type="entry name" value="GMC_oxred_N"/>
    <property type="match status" value="1"/>
</dbReference>
<dbReference type="SUPFAM" id="SSF51905">
    <property type="entry name" value="FAD/NAD(P)-binding domain"/>
    <property type="match status" value="1"/>
</dbReference>
<dbReference type="Pfam" id="PF05199">
    <property type="entry name" value="GMC_oxred_C"/>
    <property type="match status" value="1"/>
</dbReference>
<sequence>MNYIEPTCAARSLGPANNLVNTFLSTILTFHCSLTTPDSWPPDYGETALKYGLNDYDFIVVGSGTAGSVVAGRLAENINHKVLLLEAGGDPPIESEIPGLVGATVGSEIDWKYPTKPNRLSCLALKNEYCTWNKGKVLGGSHSINGMAHLRGNSRDYDTWEQLGNPTWGWNSIQKYFQKTENFTGDNRFGAHGTSGPMNVEGYQSPKIDQYLIVQAAKELGYKEVDDFVAGNFLGFGKVYGTLKDGRRMSTAKAFLSKPKPNLHIIKHAMARKIQLSPGLKAEGVDFVYKGKHELKALARKEVIVSAGTIETPKLLMLSGIGPKMHLSSMNIPVRKDLPVGENLQDHIRAYLYLKLKYDEKLGLNSNFMDMFYSQWVHRNGPLGMAGLDVAGFIDTVGDGKYPDVQLIFGPIGNAKLFGFDYKSHIRESIIKQIDESDRFLAVSVVLLRPKSRGYLRLQSGEYERNPLIVTNDLMEDSDVMTIVRGINKLLEFENTPTFRGLKAEFLKVNLPECDLHGYKTIKYWQCYVRYMSSTIHHAVGTAKMGPRTDRTAVVDPELKVHGVEGLRVIDASIMPTEVSANINPAVIMLAEKGVDFVKNRWK</sequence>
<dbReference type="InParanoid" id="A0A7R8V0V7"/>
<dbReference type="InterPro" id="IPR012132">
    <property type="entry name" value="GMC_OxRdtase"/>
</dbReference>
<keyword evidence="8" id="KW-1185">Reference proteome</keyword>
<evidence type="ECO:0000256" key="3">
    <source>
        <dbReference type="ARBA" id="ARBA00022630"/>
    </source>
</evidence>
<evidence type="ECO:0000313" key="8">
    <source>
        <dbReference type="Proteomes" id="UP000594454"/>
    </source>
</evidence>
<dbReference type="PANTHER" id="PTHR11552">
    <property type="entry name" value="GLUCOSE-METHANOL-CHOLINE GMC OXIDOREDUCTASE"/>
    <property type="match status" value="1"/>
</dbReference>
<dbReference type="OMA" id="CAVIVAM"/>
<dbReference type="GO" id="GO:0016614">
    <property type="term" value="F:oxidoreductase activity, acting on CH-OH group of donors"/>
    <property type="evidence" value="ECO:0007669"/>
    <property type="project" value="InterPro"/>
</dbReference>
<evidence type="ECO:0000256" key="1">
    <source>
        <dbReference type="ARBA" id="ARBA00001974"/>
    </source>
</evidence>
<dbReference type="OrthoDB" id="269227at2759"/>
<evidence type="ECO:0000256" key="4">
    <source>
        <dbReference type="ARBA" id="ARBA00022827"/>
    </source>
</evidence>
<dbReference type="Proteomes" id="UP000594454">
    <property type="component" value="Chromosome 5"/>
</dbReference>
<evidence type="ECO:0000256" key="5">
    <source>
        <dbReference type="PIRSR" id="PIRSR000137-2"/>
    </source>
</evidence>
<comment type="similarity">
    <text evidence="2">Belongs to the GMC oxidoreductase family.</text>
</comment>
<feature type="domain" description="Glucose-methanol-choline oxidoreductase N-terminal" evidence="6">
    <location>
        <begin position="308"/>
        <end position="322"/>
    </location>
</feature>
<protein>
    <recommendedName>
        <fullName evidence="6">Glucose-methanol-choline oxidoreductase N-terminal domain-containing protein</fullName>
    </recommendedName>
</protein>
<keyword evidence="3" id="KW-0285">Flavoprotein</keyword>
<evidence type="ECO:0000256" key="2">
    <source>
        <dbReference type="ARBA" id="ARBA00010790"/>
    </source>
</evidence>